<gene>
    <name evidence="1" type="ORF">SAMN04488122_5529</name>
</gene>
<dbReference type="Proteomes" id="UP000199310">
    <property type="component" value="Unassembled WGS sequence"/>
</dbReference>
<dbReference type="EMBL" id="FOJG01000002">
    <property type="protein sequence ID" value="SEW53518.1"/>
    <property type="molecule type" value="Genomic_DNA"/>
</dbReference>
<evidence type="ECO:0000313" key="2">
    <source>
        <dbReference type="Proteomes" id="UP000199310"/>
    </source>
</evidence>
<reference evidence="2" key="1">
    <citation type="submission" date="2016-10" db="EMBL/GenBank/DDBJ databases">
        <authorList>
            <person name="Varghese N."/>
            <person name="Submissions S."/>
        </authorList>
    </citation>
    <scope>NUCLEOTIDE SEQUENCE [LARGE SCALE GENOMIC DNA]</scope>
    <source>
        <strain evidence="2">DSM 3695</strain>
    </source>
</reference>
<accession>A0A1I0SAH5</accession>
<keyword evidence="2" id="KW-1185">Reference proteome</keyword>
<name>A0A1I0SAH5_9BACT</name>
<evidence type="ECO:0000313" key="1">
    <source>
        <dbReference type="EMBL" id="SEW53518.1"/>
    </source>
</evidence>
<proteinExistence type="predicted"/>
<sequence length="52" mass="5714">MYNKAEQNYASLGRNRGSPVGWEIKKVVGKPPGTFPFYGNNNNSILLTGTAR</sequence>
<organism evidence="1 2">
    <name type="scientific">Chitinophaga arvensicola</name>
    <dbReference type="NCBI Taxonomy" id="29529"/>
    <lineage>
        <taxon>Bacteria</taxon>
        <taxon>Pseudomonadati</taxon>
        <taxon>Bacteroidota</taxon>
        <taxon>Chitinophagia</taxon>
        <taxon>Chitinophagales</taxon>
        <taxon>Chitinophagaceae</taxon>
        <taxon>Chitinophaga</taxon>
    </lineage>
</organism>
<dbReference type="AlphaFoldDB" id="A0A1I0SAH5"/>
<protein>
    <submittedName>
        <fullName evidence="1">Uncharacterized protein</fullName>
    </submittedName>
</protein>